<evidence type="ECO:0008006" key="3">
    <source>
        <dbReference type="Google" id="ProtNLM"/>
    </source>
</evidence>
<protein>
    <recommendedName>
        <fullName evidence="3">Retrotransposon Copia-like N-terminal domain-containing protein</fullName>
    </recommendedName>
</protein>
<dbReference type="EMBL" id="QGNW01002439">
    <property type="protein sequence ID" value="RVW19741.1"/>
    <property type="molecule type" value="Genomic_DNA"/>
</dbReference>
<dbReference type="Proteomes" id="UP000288805">
    <property type="component" value="Unassembled WGS sequence"/>
</dbReference>
<name>A0A438C922_VITVI</name>
<evidence type="ECO:0000313" key="2">
    <source>
        <dbReference type="Proteomes" id="UP000288805"/>
    </source>
</evidence>
<dbReference type="PANTHER" id="PTHR37610:SF92">
    <property type="entry name" value="RETROTRANSPOSON COPIA-LIKE N-TERMINAL DOMAIN-CONTAINING PROTEIN"/>
    <property type="match status" value="1"/>
</dbReference>
<dbReference type="PANTHER" id="PTHR37610">
    <property type="entry name" value="CCHC-TYPE DOMAIN-CONTAINING PROTEIN"/>
    <property type="match status" value="1"/>
</dbReference>
<proteinExistence type="predicted"/>
<gene>
    <name evidence="1" type="ORF">CK203_115650</name>
</gene>
<organism evidence="1 2">
    <name type="scientific">Vitis vinifera</name>
    <name type="common">Grape</name>
    <dbReference type="NCBI Taxonomy" id="29760"/>
    <lineage>
        <taxon>Eukaryota</taxon>
        <taxon>Viridiplantae</taxon>
        <taxon>Streptophyta</taxon>
        <taxon>Embryophyta</taxon>
        <taxon>Tracheophyta</taxon>
        <taxon>Spermatophyta</taxon>
        <taxon>Magnoliopsida</taxon>
        <taxon>eudicotyledons</taxon>
        <taxon>Gunneridae</taxon>
        <taxon>Pentapetalae</taxon>
        <taxon>rosids</taxon>
        <taxon>Vitales</taxon>
        <taxon>Vitaceae</taxon>
        <taxon>Viteae</taxon>
        <taxon>Vitis</taxon>
    </lineage>
</organism>
<dbReference type="AlphaFoldDB" id="A0A438C922"/>
<evidence type="ECO:0000313" key="1">
    <source>
        <dbReference type="EMBL" id="RVW19741.1"/>
    </source>
</evidence>
<accession>A0A438C922</accession>
<reference evidence="1 2" key="1">
    <citation type="journal article" date="2018" name="PLoS Genet.">
        <title>Population sequencing reveals clonal diversity and ancestral inbreeding in the grapevine cultivar Chardonnay.</title>
        <authorList>
            <person name="Roach M.J."/>
            <person name="Johnson D.L."/>
            <person name="Bohlmann J."/>
            <person name="van Vuuren H.J."/>
            <person name="Jones S.J."/>
            <person name="Pretorius I.S."/>
            <person name="Schmidt S.A."/>
            <person name="Borneman A.R."/>
        </authorList>
    </citation>
    <scope>NUCLEOTIDE SEQUENCE [LARGE SCALE GENOMIC DNA]</scope>
    <source>
        <strain evidence="2">cv. Chardonnay</strain>
        <tissue evidence="1">Leaf</tissue>
    </source>
</reference>
<comment type="caution">
    <text evidence="1">The sequence shown here is derived from an EMBL/GenBank/DDBJ whole genome shotgun (WGS) entry which is preliminary data.</text>
</comment>
<sequence>MEQDVFWRFKGDRKVSSQTLLARMSGNRKVILQAFEGSWRIEGLDWSPISTESVERLDQPFLEEEIHNVVFQLNKEKVPRSDGYTIALHQECWMWISTSLASRIEKMQGDFLWSRPRKGDPRFDAWDEQDSMIMTWLWNSMMPEISDTCMFLTTAKDIWDAVHQAYSKALDVSQVYEIKVTIGAAKQGNKIVTKQNIHGRNVGNSMASHPHLAESGVTMEGSRRIMGKYTCLLFN</sequence>